<dbReference type="AlphaFoldDB" id="A0A699ZSH4"/>
<feature type="region of interest" description="Disordered" evidence="1">
    <location>
        <begin position="29"/>
        <end position="55"/>
    </location>
</feature>
<evidence type="ECO:0000313" key="3">
    <source>
        <dbReference type="Proteomes" id="UP000485058"/>
    </source>
</evidence>
<gene>
    <name evidence="2" type="ORF">HaLaN_19062</name>
</gene>
<dbReference type="EMBL" id="BLLF01001887">
    <property type="protein sequence ID" value="GFH21704.1"/>
    <property type="molecule type" value="Genomic_DNA"/>
</dbReference>
<keyword evidence="3" id="KW-1185">Reference proteome</keyword>
<dbReference type="Proteomes" id="UP000485058">
    <property type="component" value="Unassembled WGS sequence"/>
</dbReference>
<sequence length="81" mass="8924">MGKIGLGRIIAFCRLRCGYRRLRPFEPSRLLRSHRTPPAPMAKPTTGASRQSSLALDSAGKRAKRLLAAAKADLKVKRVQP</sequence>
<feature type="compositionally biased region" description="Polar residues" evidence="1">
    <location>
        <begin position="46"/>
        <end position="55"/>
    </location>
</feature>
<evidence type="ECO:0000256" key="1">
    <source>
        <dbReference type="SAM" id="MobiDB-lite"/>
    </source>
</evidence>
<proteinExistence type="predicted"/>
<organism evidence="2 3">
    <name type="scientific">Haematococcus lacustris</name>
    <name type="common">Green alga</name>
    <name type="synonym">Haematococcus pluvialis</name>
    <dbReference type="NCBI Taxonomy" id="44745"/>
    <lineage>
        <taxon>Eukaryota</taxon>
        <taxon>Viridiplantae</taxon>
        <taxon>Chlorophyta</taxon>
        <taxon>core chlorophytes</taxon>
        <taxon>Chlorophyceae</taxon>
        <taxon>CS clade</taxon>
        <taxon>Chlamydomonadales</taxon>
        <taxon>Haematococcaceae</taxon>
        <taxon>Haematococcus</taxon>
    </lineage>
</organism>
<reference evidence="2 3" key="1">
    <citation type="submission" date="2020-02" db="EMBL/GenBank/DDBJ databases">
        <title>Draft genome sequence of Haematococcus lacustris strain NIES-144.</title>
        <authorList>
            <person name="Morimoto D."/>
            <person name="Nakagawa S."/>
            <person name="Yoshida T."/>
            <person name="Sawayama S."/>
        </authorList>
    </citation>
    <scope>NUCLEOTIDE SEQUENCE [LARGE SCALE GENOMIC DNA]</scope>
    <source>
        <strain evidence="2 3">NIES-144</strain>
    </source>
</reference>
<comment type="caution">
    <text evidence="2">The sequence shown here is derived from an EMBL/GenBank/DDBJ whole genome shotgun (WGS) entry which is preliminary data.</text>
</comment>
<evidence type="ECO:0000313" key="2">
    <source>
        <dbReference type="EMBL" id="GFH21704.1"/>
    </source>
</evidence>
<protein>
    <submittedName>
        <fullName evidence="2">Uncharacterized protein</fullName>
    </submittedName>
</protein>
<name>A0A699ZSH4_HAELA</name>
<accession>A0A699ZSH4</accession>